<evidence type="ECO:0000313" key="2">
    <source>
        <dbReference type="Proteomes" id="UP000319219"/>
    </source>
</evidence>
<dbReference type="Proteomes" id="UP000319219">
    <property type="component" value="Unassembled WGS sequence"/>
</dbReference>
<organism evidence="1 2">
    <name type="scientific">Paenibacillus ottowii</name>
    <dbReference type="NCBI Taxonomy" id="2315729"/>
    <lineage>
        <taxon>Bacteria</taxon>
        <taxon>Bacillati</taxon>
        <taxon>Bacillota</taxon>
        <taxon>Bacilli</taxon>
        <taxon>Bacillales</taxon>
        <taxon>Paenibacillaceae</taxon>
        <taxon>Paenibacillus</taxon>
    </lineage>
</organism>
<accession>A0ABY3B1K9</accession>
<dbReference type="RefSeq" id="WP_142613828.1">
    <property type="nucleotide sequence ID" value="NZ_VIJZ01000008.1"/>
</dbReference>
<proteinExistence type="predicted"/>
<comment type="caution">
    <text evidence="1">The sequence shown here is derived from an EMBL/GenBank/DDBJ whole genome shotgun (WGS) entry which is preliminary data.</text>
</comment>
<sequence length="109" mass="11153">MSKTHFDAIETNSLTVAGQPVGGSNVIAATVTFDPPSLATMTGAVSSAITVTGAVLGRRVEVFPPYDLQGVQVQAYVSAANAIKFSLFNPTGATIDLASGSWKVKVVAP</sequence>
<protein>
    <submittedName>
        <fullName evidence="1">Uncharacterized protein</fullName>
    </submittedName>
</protein>
<gene>
    <name evidence="1" type="ORF">FKV70_18965</name>
</gene>
<reference evidence="1 2" key="1">
    <citation type="submission" date="2019-07" db="EMBL/GenBank/DDBJ databases">
        <title>Paenibacillus ottowii sp. nov. isolated from a fermentation system processing bovine manure.</title>
        <authorList>
            <person name="Velazquez L.F."/>
            <person name="Rajbanshi S."/>
            <person name="Guan S."/>
            <person name="Hinchee M."/>
            <person name="Welsh A."/>
        </authorList>
    </citation>
    <scope>NUCLEOTIDE SEQUENCE [LARGE SCALE GENOMIC DNA]</scope>
    <source>
        <strain evidence="1 2">MS2379</strain>
    </source>
</reference>
<evidence type="ECO:0000313" key="1">
    <source>
        <dbReference type="EMBL" id="TQR97314.1"/>
    </source>
</evidence>
<name>A0ABY3B1K9_9BACL</name>
<dbReference type="EMBL" id="VIJZ01000008">
    <property type="protein sequence ID" value="TQR97314.1"/>
    <property type="molecule type" value="Genomic_DNA"/>
</dbReference>
<keyword evidence="2" id="KW-1185">Reference proteome</keyword>